<accession>A0A365XQA1</accession>
<proteinExistence type="predicted"/>
<dbReference type="SUPFAM" id="SSF69279">
    <property type="entry name" value="Phage tail proteins"/>
    <property type="match status" value="1"/>
</dbReference>
<dbReference type="EMBL" id="QFFJ01000002">
    <property type="protein sequence ID" value="RBL88532.1"/>
    <property type="molecule type" value="Genomic_DNA"/>
</dbReference>
<sequence length="320" mass="35425">MFILNSKISIGQYGNIKPIEAKITRSIFDLVDKATLTIPKKATVMQGLIKKEDQVNAATLFKAGDAVSIELGYNEQYRTEFKGFVTEIDNAKNVVITCEGFSYKLRNKNFNEQSGKTTLKELLQKVIAGTGLTLADDIPGMVIDKWELKNVNGLQVLMALKAAFPIELFFDGEALAVNLLNKHGKASTINLRMGYNVISNDQLKYKKGPASRVTVKVTSAKKDGTAATNTASSSENKSARNVTDKTTLDDIGKKYTNTMNYEGYEGKITCFLQPYIQPGDTVYLEDLKFNEKTALYYVQSTAVTYGPKNATREITISQKK</sequence>
<name>A0A365XQA1_9BACT</name>
<evidence type="ECO:0008006" key="4">
    <source>
        <dbReference type="Google" id="ProtNLM"/>
    </source>
</evidence>
<evidence type="ECO:0000313" key="2">
    <source>
        <dbReference type="EMBL" id="RBL88532.1"/>
    </source>
</evidence>
<dbReference type="AlphaFoldDB" id="A0A365XQA1"/>
<evidence type="ECO:0000313" key="3">
    <source>
        <dbReference type="Proteomes" id="UP000253410"/>
    </source>
</evidence>
<dbReference type="RefSeq" id="WP_113617274.1">
    <property type="nucleotide sequence ID" value="NZ_QFFJ01000002.1"/>
</dbReference>
<gene>
    <name evidence="2" type="ORF">DF182_18305</name>
</gene>
<dbReference type="Proteomes" id="UP000253410">
    <property type="component" value="Unassembled WGS sequence"/>
</dbReference>
<keyword evidence="3" id="KW-1185">Reference proteome</keyword>
<reference evidence="2 3" key="1">
    <citation type="submission" date="2018-05" db="EMBL/GenBank/DDBJ databases">
        <title>Chitinophaga sp. K3CV102501T nov., isolated from isolated from a monsoon evergreen broad-leaved forest soil.</title>
        <authorList>
            <person name="Lv Y."/>
        </authorList>
    </citation>
    <scope>NUCLEOTIDE SEQUENCE [LARGE SCALE GENOMIC DNA]</scope>
    <source>
        <strain evidence="2 3">GDMCC 1.1325</strain>
    </source>
</reference>
<evidence type="ECO:0000256" key="1">
    <source>
        <dbReference type="SAM" id="MobiDB-lite"/>
    </source>
</evidence>
<feature type="compositionally biased region" description="Polar residues" evidence="1">
    <location>
        <begin position="226"/>
        <end position="241"/>
    </location>
</feature>
<comment type="caution">
    <text evidence="2">The sequence shown here is derived from an EMBL/GenBank/DDBJ whole genome shotgun (WGS) entry which is preliminary data.</text>
</comment>
<organism evidence="2 3">
    <name type="scientific">Chitinophaga flava</name>
    <dbReference type="NCBI Taxonomy" id="2259036"/>
    <lineage>
        <taxon>Bacteria</taxon>
        <taxon>Pseudomonadati</taxon>
        <taxon>Bacteroidota</taxon>
        <taxon>Chitinophagia</taxon>
        <taxon>Chitinophagales</taxon>
        <taxon>Chitinophagaceae</taxon>
        <taxon>Chitinophaga</taxon>
    </lineage>
</organism>
<dbReference type="OrthoDB" id="1065075at2"/>
<feature type="region of interest" description="Disordered" evidence="1">
    <location>
        <begin position="224"/>
        <end position="243"/>
    </location>
</feature>
<protein>
    <recommendedName>
        <fullName evidence="4">Phage protein D</fullName>
    </recommendedName>
</protein>